<dbReference type="CDD" id="cd00130">
    <property type="entry name" value="PAS"/>
    <property type="match status" value="2"/>
</dbReference>
<dbReference type="SUPFAM" id="SSF55785">
    <property type="entry name" value="PYP-like sensor domain (PAS domain)"/>
    <property type="match status" value="2"/>
</dbReference>
<dbReference type="SUPFAM" id="SSF55781">
    <property type="entry name" value="GAF domain-like"/>
    <property type="match status" value="1"/>
</dbReference>
<name>A0A4Q1QVL0_9ACTN</name>
<feature type="domain" description="PAS" evidence="3">
    <location>
        <begin position="151"/>
        <end position="221"/>
    </location>
</feature>
<dbReference type="InterPro" id="IPR003018">
    <property type="entry name" value="GAF"/>
</dbReference>
<dbReference type="PROSITE" id="PS50112">
    <property type="entry name" value="PAS"/>
    <property type="match status" value="2"/>
</dbReference>
<comment type="caution">
    <text evidence="4">The sequence shown here is derived from an EMBL/GenBank/DDBJ whole genome shotgun (WGS) entry which is preliminary data.</text>
</comment>
<keyword evidence="1" id="KW-0378">Hydrolase</keyword>
<accession>A0A4Q1QVL0</accession>
<dbReference type="SMART" id="SM00065">
    <property type="entry name" value="GAF"/>
    <property type="match status" value="1"/>
</dbReference>
<protein>
    <submittedName>
        <fullName evidence="4">PAS domain S-box protein</fullName>
    </submittedName>
</protein>
<dbReference type="AlphaFoldDB" id="A0A4Q1QVL0"/>
<dbReference type="SMART" id="SM00331">
    <property type="entry name" value="PP2C_SIG"/>
    <property type="match status" value="1"/>
</dbReference>
<reference evidence="4 5" key="1">
    <citation type="submission" date="2019-01" db="EMBL/GenBank/DDBJ databases">
        <title>Draft genome sequences of the type strain Streptomyces sioyaensis DSM 40032 and its novel strain, TM32, a thermotolerant antibiotics-producing actinobacterium.</title>
        <authorList>
            <person name="Nakaew N."/>
            <person name="Lumyong S."/>
            <person name="Sloan W.T."/>
            <person name="Sungthong R."/>
        </authorList>
    </citation>
    <scope>NUCLEOTIDE SEQUENCE [LARGE SCALE GENOMIC DNA]</scope>
    <source>
        <strain evidence="4 5">DSM 40032</strain>
    </source>
</reference>
<dbReference type="InterPro" id="IPR013656">
    <property type="entry name" value="PAS_4"/>
</dbReference>
<dbReference type="Proteomes" id="UP000289482">
    <property type="component" value="Unassembled WGS sequence"/>
</dbReference>
<sequence length="692" mass="73272">MPSRVHVPFHAVGTVCKVDSAHAGGRPGRRPTWPPFVVAEPQSGTPLATVLVDPDGRIQRWSDGAQALTGFPDQEVIGRDAALLADRTRLRGGPLVQALLRAAGSVHTDWLRCRDGTCRSVTWHAVPVPLATGTGVLAVAVPEAQVTSQGHAVTLDRLLHSSPVGLAVADTELRFVYVNETYARVHRIPVEQHLGRSVLEVLDLPDPEAVEKLLRRIVDRGETIENIRLAANRPDGDSYEVLGNLFPLQGPDGRVMGVAAIVHELTDGGGELLYTAHGRRRLELLGRVSARLGQGLDPRTVATELAAACVPGFAEAVEVDLLESAAQPTADSFDGRAAESGEQPAAPPGPLFHPLNLTSGTSRPRPEDELPQPRLTLRAAAQCVSSAQPVAFETAKKDGSALHGMAVPLIAVGRVIGAVTFLRQVDAFNSEDMLLAREIAARTATAIDNALLYRRERLAALALQRHLLPAQLPSAKWFQLAYRYRPAEDDTLAGGDWYDAVALPGGRIGLGIGDVIGHGVGAAAAMGCYRSSVHALLDVGLPPGQLLTRLDGLFNGSDSELAATCTCVVYDGGVGRCRIALAGHPPPLLVMPDGSVALLECEPGPPVGMGLHDVYADQEHPVPPGSLIVLYTDGMIEDRKAVLDLDQGIALLSRAVRDPKAPLDEICDAMTAVRPASSADDAALLVARLGRL</sequence>
<dbReference type="EMBL" id="SDIF01000084">
    <property type="protein sequence ID" value="RXS63305.1"/>
    <property type="molecule type" value="Genomic_DNA"/>
</dbReference>
<dbReference type="InterPro" id="IPR001932">
    <property type="entry name" value="PPM-type_phosphatase-like_dom"/>
</dbReference>
<evidence type="ECO:0000259" key="3">
    <source>
        <dbReference type="PROSITE" id="PS50112"/>
    </source>
</evidence>
<dbReference type="PANTHER" id="PTHR43156:SF2">
    <property type="entry name" value="STAGE II SPORULATION PROTEIN E"/>
    <property type="match status" value="1"/>
</dbReference>
<dbReference type="InterPro" id="IPR035965">
    <property type="entry name" value="PAS-like_dom_sf"/>
</dbReference>
<evidence type="ECO:0000256" key="1">
    <source>
        <dbReference type="ARBA" id="ARBA00022801"/>
    </source>
</evidence>
<dbReference type="PANTHER" id="PTHR43156">
    <property type="entry name" value="STAGE II SPORULATION PROTEIN E-RELATED"/>
    <property type="match status" value="1"/>
</dbReference>
<dbReference type="NCBIfam" id="TIGR00229">
    <property type="entry name" value="sensory_box"/>
    <property type="match status" value="2"/>
</dbReference>
<dbReference type="Pfam" id="PF07228">
    <property type="entry name" value="SpoIIE"/>
    <property type="match status" value="1"/>
</dbReference>
<dbReference type="InterPro" id="IPR052016">
    <property type="entry name" value="Bact_Sigma-Reg"/>
</dbReference>
<dbReference type="Gene3D" id="3.30.450.40">
    <property type="match status" value="1"/>
</dbReference>
<dbReference type="InterPro" id="IPR036457">
    <property type="entry name" value="PPM-type-like_dom_sf"/>
</dbReference>
<gene>
    <name evidence="4" type="ORF">EST54_24205</name>
</gene>
<keyword evidence="5" id="KW-1185">Reference proteome</keyword>
<evidence type="ECO:0000313" key="5">
    <source>
        <dbReference type="Proteomes" id="UP000289482"/>
    </source>
</evidence>
<dbReference type="Pfam" id="PF08448">
    <property type="entry name" value="PAS_4"/>
    <property type="match status" value="2"/>
</dbReference>
<evidence type="ECO:0000313" key="4">
    <source>
        <dbReference type="EMBL" id="RXS63305.1"/>
    </source>
</evidence>
<dbReference type="Gene3D" id="3.30.450.20">
    <property type="entry name" value="PAS domain"/>
    <property type="match status" value="2"/>
</dbReference>
<dbReference type="InterPro" id="IPR000014">
    <property type="entry name" value="PAS"/>
</dbReference>
<dbReference type="InterPro" id="IPR029016">
    <property type="entry name" value="GAF-like_dom_sf"/>
</dbReference>
<dbReference type="SMART" id="SM00091">
    <property type="entry name" value="PAS"/>
    <property type="match status" value="2"/>
</dbReference>
<proteinExistence type="predicted"/>
<evidence type="ECO:0000256" key="2">
    <source>
        <dbReference type="SAM" id="MobiDB-lite"/>
    </source>
</evidence>
<dbReference type="SUPFAM" id="SSF81606">
    <property type="entry name" value="PP2C-like"/>
    <property type="match status" value="1"/>
</dbReference>
<organism evidence="4 5">
    <name type="scientific">Streptomyces sioyaensis</name>
    <dbReference type="NCBI Taxonomy" id="67364"/>
    <lineage>
        <taxon>Bacteria</taxon>
        <taxon>Bacillati</taxon>
        <taxon>Actinomycetota</taxon>
        <taxon>Actinomycetes</taxon>
        <taxon>Kitasatosporales</taxon>
        <taxon>Streptomycetaceae</taxon>
        <taxon>Streptomyces</taxon>
    </lineage>
</organism>
<dbReference type="Gene3D" id="3.60.40.10">
    <property type="entry name" value="PPM-type phosphatase domain"/>
    <property type="match status" value="1"/>
</dbReference>
<feature type="domain" description="PAS" evidence="3">
    <location>
        <begin position="50"/>
        <end position="79"/>
    </location>
</feature>
<feature type="region of interest" description="Disordered" evidence="2">
    <location>
        <begin position="332"/>
        <end position="370"/>
    </location>
</feature>
<dbReference type="GO" id="GO:0016791">
    <property type="term" value="F:phosphatase activity"/>
    <property type="evidence" value="ECO:0007669"/>
    <property type="project" value="TreeGrafter"/>
</dbReference>